<sequence>MAPEKLSEYERKRLENIKRNDEMLAALKIQSKAADLSAASKRQSRVEAKSYKLSPEKKAKPEKPIVLRRSLRTQGMPPDSNGLFDEYVDSVHKTLDSKGLRDDFVNCGDRTMKSSTQNKSSAANAIGPLSFEDACVKKKSYKPLVDTILRVARKAHFGDVEEECYTSFDHEMKPKVEVSVKEEELDEVKACKDENLSENCDFGSAIKYGFDGIKTCNEEDSSVRRDLCSCGLIKGVVKAEKSERESCLDLGSLTLKPENIARIMPGRIMVVKFFPSTDVRMVVAGSKAGNITFWNLNPQEEKDNGIYLYDTHSGPVSGIAIQQSCYSKIFTSCYDGLIRLMDIEKEVFDLVYRSEYSIYALSQQPNNMNTLYFSEGQGGLSIWDVRAGKTSNEYLLHDARINTVDFNFQNPNIMATSSTEGTACLWDLRSMDADKPKPLQMVQHKRAVHSAYFSPSGSSLVTTSFDDKVGIWSGVNFEDSTVIQHNNQTGRWISSFRAIWGWDDSYIFIGNMKRGVDVISPARRKTIMTVQSPDISAIPCRFDAHPDQIGMLAGATAGGQVYVWTLDKESAGE</sequence>
<reference evidence="1 2" key="1">
    <citation type="journal article" date="2023" name="Science">
        <title>Complex scaffold remodeling in plant triterpene biosynthesis.</title>
        <authorList>
            <person name="De La Pena R."/>
            <person name="Hodgson H."/>
            <person name="Liu J.C."/>
            <person name="Stephenson M.J."/>
            <person name="Martin A.C."/>
            <person name="Owen C."/>
            <person name="Harkess A."/>
            <person name="Leebens-Mack J."/>
            <person name="Jimenez L.E."/>
            <person name="Osbourn A."/>
            <person name="Sattely E.S."/>
        </authorList>
    </citation>
    <scope>NUCLEOTIDE SEQUENCE [LARGE SCALE GENOMIC DNA]</scope>
    <source>
        <strain evidence="2">cv. JPN11</strain>
        <tissue evidence="1">Leaf</tissue>
    </source>
</reference>
<evidence type="ECO:0000313" key="1">
    <source>
        <dbReference type="EMBL" id="KAJ4709648.1"/>
    </source>
</evidence>
<proteinExistence type="predicted"/>
<comment type="caution">
    <text evidence="1">The sequence shown here is derived from an EMBL/GenBank/DDBJ whole genome shotgun (WGS) entry which is preliminary data.</text>
</comment>
<organism evidence="1 2">
    <name type="scientific">Melia azedarach</name>
    <name type="common">Chinaberry tree</name>
    <dbReference type="NCBI Taxonomy" id="155640"/>
    <lineage>
        <taxon>Eukaryota</taxon>
        <taxon>Viridiplantae</taxon>
        <taxon>Streptophyta</taxon>
        <taxon>Embryophyta</taxon>
        <taxon>Tracheophyta</taxon>
        <taxon>Spermatophyta</taxon>
        <taxon>Magnoliopsida</taxon>
        <taxon>eudicotyledons</taxon>
        <taxon>Gunneridae</taxon>
        <taxon>Pentapetalae</taxon>
        <taxon>rosids</taxon>
        <taxon>malvids</taxon>
        <taxon>Sapindales</taxon>
        <taxon>Meliaceae</taxon>
        <taxon>Melia</taxon>
    </lineage>
</organism>
<name>A0ACC1XEN0_MELAZ</name>
<dbReference type="Proteomes" id="UP001164539">
    <property type="component" value="Chromosome 10"/>
</dbReference>
<keyword evidence="2" id="KW-1185">Reference proteome</keyword>
<accession>A0ACC1XEN0</accession>
<gene>
    <name evidence="1" type="ORF">OWV82_019411</name>
</gene>
<dbReference type="EMBL" id="CM051403">
    <property type="protein sequence ID" value="KAJ4709648.1"/>
    <property type="molecule type" value="Genomic_DNA"/>
</dbReference>
<evidence type="ECO:0000313" key="2">
    <source>
        <dbReference type="Proteomes" id="UP001164539"/>
    </source>
</evidence>
<protein>
    <submittedName>
        <fullName evidence="1">WD repeat-containing protein 76-like</fullName>
    </submittedName>
</protein>